<keyword evidence="1 5" id="KW-0489">Methyltransferase</keyword>
<dbReference type="PROSITE" id="PS51679">
    <property type="entry name" value="SAM_MT_C5"/>
    <property type="match status" value="1"/>
</dbReference>
<dbReference type="Proteomes" id="UP000019591">
    <property type="component" value="Chromosome"/>
</dbReference>
<dbReference type="GO" id="GO:0009307">
    <property type="term" value="P:DNA restriction-modification system"/>
    <property type="evidence" value="ECO:0007669"/>
    <property type="project" value="UniProtKB-KW"/>
</dbReference>
<gene>
    <name evidence="8" type="primary">hphIAM</name>
    <name evidence="8" type="ORF">EAL2_c04920</name>
</gene>
<keyword evidence="3 5" id="KW-0949">S-adenosyl-L-methionine</keyword>
<organism evidence="8 9">
    <name type="scientific">Peptoclostridium acidaminophilum DSM 3953</name>
    <dbReference type="NCBI Taxonomy" id="1286171"/>
    <lineage>
        <taxon>Bacteria</taxon>
        <taxon>Bacillati</taxon>
        <taxon>Bacillota</taxon>
        <taxon>Clostridia</taxon>
        <taxon>Peptostreptococcales</taxon>
        <taxon>Peptoclostridiaceae</taxon>
        <taxon>Peptoclostridium</taxon>
    </lineage>
</organism>
<dbReference type="PRINTS" id="PR00105">
    <property type="entry name" value="C5METTRFRASE"/>
</dbReference>
<name>W8T222_PEPAC</name>
<dbReference type="InterPro" id="IPR001525">
    <property type="entry name" value="C5_MeTfrase"/>
</dbReference>
<evidence type="ECO:0000256" key="4">
    <source>
        <dbReference type="ARBA" id="ARBA00022747"/>
    </source>
</evidence>
<dbReference type="NCBIfam" id="TIGR00675">
    <property type="entry name" value="dcm"/>
    <property type="match status" value="1"/>
</dbReference>
<sequence>MLMRTFRYIDLFCGCGGFSKGFSDAGFKGELAIDCWEDAVETYRDNFPNHKTIIADLSELDIEKEMKNFNLNKDTIDVVIGGPPCQGFSLSGKRDIDDPRNKLYKSFVNAVFQIKPKVFVMENVPGLVKLFKGVVWERIIKEFEELGYNISWRILSAEQFGVPQTRKRVFIVGVNRDFFGNDNFFEFPKGEHGEKKDVVTTKDAISDLDFLPDDVIGDNCILYRKPAETAFQRKMRKNSDKLFNHVITLHTEKTKGIISLVPDGGNYKNLPEELRNTRKVNIAWTRMNSNLPSFTIDTGHNHHFHYSENRVPTVRESARIQSFPDTFHFKGGKTSQLKQVGNAVPPMLAEQIALEIKKFIERKEQDV</sequence>
<dbReference type="PROSITE" id="PS00095">
    <property type="entry name" value="C5_MTASE_2"/>
    <property type="match status" value="1"/>
</dbReference>
<evidence type="ECO:0000313" key="9">
    <source>
        <dbReference type="Proteomes" id="UP000019591"/>
    </source>
</evidence>
<evidence type="ECO:0000256" key="5">
    <source>
        <dbReference type="PROSITE-ProRule" id="PRU01016"/>
    </source>
</evidence>
<dbReference type="PATRIC" id="fig|1286171.3.peg.435"/>
<evidence type="ECO:0000313" key="8">
    <source>
        <dbReference type="EMBL" id="AHM55794.1"/>
    </source>
</evidence>
<evidence type="ECO:0000256" key="2">
    <source>
        <dbReference type="ARBA" id="ARBA00022679"/>
    </source>
</evidence>
<feature type="active site" evidence="5">
    <location>
        <position position="85"/>
    </location>
</feature>
<dbReference type="SUPFAM" id="SSF53335">
    <property type="entry name" value="S-adenosyl-L-methionine-dependent methyltransferases"/>
    <property type="match status" value="1"/>
</dbReference>
<comment type="similarity">
    <text evidence="5 6">Belongs to the class I-like SAM-binding methyltransferase superfamily. C5-methyltransferase family.</text>
</comment>
<evidence type="ECO:0000256" key="1">
    <source>
        <dbReference type="ARBA" id="ARBA00022603"/>
    </source>
</evidence>
<dbReference type="GO" id="GO:0003886">
    <property type="term" value="F:DNA (cytosine-5-)-methyltransferase activity"/>
    <property type="evidence" value="ECO:0007669"/>
    <property type="project" value="UniProtKB-EC"/>
</dbReference>
<dbReference type="EC" id="2.1.1.37" evidence="7"/>
<dbReference type="EMBL" id="CP007452">
    <property type="protein sequence ID" value="AHM55794.1"/>
    <property type="molecule type" value="Genomic_DNA"/>
</dbReference>
<dbReference type="PANTHER" id="PTHR10629">
    <property type="entry name" value="CYTOSINE-SPECIFIC METHYLTRANSFERASE"/>
    <property type="match status" value="1"/>
</dbReference>
<dbReference type="Gene3D" id="3.40.50.150">
    <property type="entry name" value="Vaccinia Virus protein VP39"/>
    <property type="match status" value="1"/>
</dbReference>
<protein>
    <recommendedName>
        <fullName evidence="7">Cytosine-specific methyltransferase</fullName>
        <ecNumber evidence="7">2.1.1.37</ecNumber>
    </recommendedName>
</protein>
<keyword evidence="2 5" id="KW-0808">Transferase</keyword>
<dbReference type="PROSITE" id="PS00094">
    <property type="entry name" value="C5_MTASE_1"/>
    <property type="match status" value="1"/>
</dbReference>
<dbReference type="KEGG" id="eac:EAL2_c04920"/>
<dbReference type="InterPro" id="IPR029063">
    <property type="entry name" value="SAM-dependent_MTases_sf"/>
</dbReference>
<dbReference type="Gene3D" id="3.90.120.10">
    <property type="entry name" value="DNA Methylase, subunit A, domain 2"/>
    <property type="match status" value="1"/>
</dbReference>
<dbReference type="AlphaFoldDB" id="W8T222"/>
<dbReference type="InterPro" id="IPR050390">
    <property type="entry name" value="C5-Methyltransferase"/>
</dbReference>
<keyword evidence="4" id="KW-0680">Restriction system</keyword>
<dbReference type="REBASE" id="84434">
    <property type="entry name" value="M1.EacORF4920P"/>
</dbReference>
<dbReference type="eggNOG" id="COG0270">
    <property type="taxonomic scope" value="Bacteria"/>
</dbReference>
<evidence type="ECO:0000256" key="3">
    <source>
        <dbReference type="ARBA" id="ARBA00022691"/>
    </source>
</evidence>
<proteinExistence type="inferred from homology"/>
<evidence type="ECO:0000256" key="7">
    <source>
        <dbReference type="RuleBase" id="RU000417"/>
    </source>
</evidence>
<comment type="catalytic activity">
    <reaction evidence="7">
        <text>a 2'-deoxycytidine in DNA + S-adenosyl-L-methionine = a 5-methyl-2'-deoxycytidine in DNA + S-adenosyl-L-homocysteine + H(+)</text>
        <dbReference type="Rhea" id="RHEA:13681"/>
        <dbReference type="Rhea" id="RHEA-COMP:11369"/>
        <dbReference type="Rhea" id="RHEA-COMP:11370"/>
        <dbReference type="ChEBI" id="CHEBI:15378"/>
        <dbReference type="ChEBI" id="CHEBI:57856"/>
        <dbReference type="ChEBI" id="CHEBI:59789"/>
        <dbReference type="ChEBI" id="CHEBI:85452"/>
        <dbReference type="ChEBI" id="CHEBI:85454"/>
        <dbReference type="EC" id="2.1.1.37"/>
    </reaction>
</comment>
<keyword evidence="9" id="KW-1185">Reference proteome</keyword>
<dbReference type="GO" id="GO:0044027">
    <property type="term" value="P:negative regulation of gene expression via chromosomal CpG island methylation"/>
    <property type="evidence" value="ECO:0007669"/>
    <property type="project" value="TreeGrafter"/>
</dbReference>
<dbReference type="InterPro" id="IPR031303">
    <property type="entry name" value="C5_meth_CS"/>
</dbReference>
<dbReference type="InterPro" id="IPR018117">
    <property type="entry name" value="C5_DNA_meth_AS"/>
</dbReference>
<dbReference type="GO" id="GO:0032259">
    <property type="term" value="P:methylation"/>
    <property type="evidence" value="ECO:0007669"/>
    <property type="project" value="UniProtKB-KW"/>
</dbReference>
<dbReference type="HOGENOM" id="CLU_006958_2_0_9"/>
<accession>W8T222</accession>
<evidence type="ECO:0000256" key="6">
    <source>
        <dbReference type="RuleBase" id="RU000416"/>
    </source>
</evidence>
<dbReference type="PANTHER" id="PTHR10629:SF52">
    <property type="entry name" value="DNA (CYTOSINE-5)-METHYLTRANSFERASE 1"/>
    <property type="match status" value="1"/>
</dbReference>
<dbReference type="STRING" id="1286171.EAL2_c04920"/>
<dbReference type="Pfam" id="PF00145">
    <property type="entry name" value="DNA_methylase"/>
    <property type="match status" value="1"/>
</dbReference>
<reference evidence="8 9" key="1">
    <citation type="journal article" date="2014" name="Genome Announc.">
        <title>Complete Genome Sequence of Amino Acid-Utilizing Eubacterium acidaminophilum al-2 (DSM 3953).</title>
        <authorList>
            <person name="Poehlein A."/>
            <person name="Andreesen J.R."/>
            <person name="Daniel R."/>
        </authorList>
    </citation>
    <scope>NUCLEOTIDE SEQUENCE [LARGE SCALE GENOMIC DNA]</scope>
    <source>
        <strain evidence="8 9">DSM 3953</strain>
    </source>
</reference>
<dbReference type="CDD" id="cd00315">
    <property type="entry name" value="Cyt_C5_DNA_methylase"/>
    <property type="match status" value="1"/>
</dbReference>
<dbReference type="GO" id="GO:0003677">
    <property type="term" value="F:DNA binding"/>
    <property type="evidence" value="ECO:0007669"/>
    <property type="project" value="TreeGrafter"/>
</dbReference>